<dbReference type="OrthoDB" id="5967017at2759"/>
<gene>
    <name evidence="1" type="ORF">PSYICH_LOCUS285</name>
</gene>
<proteinExistence type="predicted"/>
<organism evidence="1 2">
    <name type="scientific">Psylliodes chrysocephalus</name>
    <dbReference type="NCBI Taxonomy" id="3402493"/>
    <lineage>
        <taxon>Eukaryota</taxon>
        <taxon>Metazoa</taxon>
        <taxon>Ecdysozoa</taxon>
        <taxon>Arthropoda</taxon>
        <taxon>Hexapoda</taxon>
        <taxon>Insecta</taxon>
        <taxon>Pterygota</taxon>
        <taxon>Neoptera</taxon>
        <taxon>Endopterygota</taxon>
        <taxon>Coleoptera</taxon>
        <taxon>Polyphaga</taxon>
        <taxon>Cucujiformia</taxon>
        <taxon>Chrysomeloidea</taxon>
        <taxon>Chrysomelidae</taxon>
        <taxon>Galerucinae</taxon>
        <taxon>Alticini</taxon>
        <taxon>Psylliodes</taxon>
    </lineage>
</organism>
<sequence>MMGINSRRTIKKKLSKKSLEYKELVTLLYDMKAIMNNRSMTYVSQNVEDVLPLGSVMFLQGLPISNETVDLDTIDRHYLVSRIVDARCEYLAKLVLFGQCNSTLLKVGDIV</sequence>
<evidence type="ECO:0000313" key="2">
    <source>
        <dbReference type="Proteomes" id="UP001153636"/>
    </source>
</evidence>
<dbReference type="Proteomes" id="UP001153636">
    <property type="component" value="Chromosome 1"/>
</dbReference>
<accession>A0A9P0CFG8</accession>
<keyword evidence="2" id="KW-1185">Reference proteome</keyword>
<protein>
    <submittedName>
        <fullName evidence="1">Uncharacterized protein</fullName>
    </submittedName>
</protein>
<name>A0A9P0CFG8_9CUCU</name>
<evidence type="ECO:0000313" key="1">
    <source>
        <dbReference type="EMBL" id="CAH1099103.1"/>
    </source>
</evidence>
<dbReference type="EMBL" id="OV651813">
    <property type="protein sequence ID" value="CAH1099103.1"/>
    <property type="molecule type" value="Genomic_DNA"/>
</dbReference>
<dbReference type="AlphaFoldDB" id="A0A9P0CFG8"/>
<reference evidence="1" key="1">
    <citation type="submission" date="2022-01" db="EMBL/GenBank/DDBJ databases">
        <authorList>
            <person name="King R."/>
        </authorList>
    </citation>
    <scope>NUCLEOTIDE SEQUENCE</scope>
</reference>